<sequence length="515" mass="58203">MVSQRSPQLTQIDTHNGLSDTVFDSLPECDITFPSKAIRDRIELEQYQKLFDANMNHPLKPVCYDKTHVLLLSWAESCDDLKTEGEVDELASVFKDVYKFEVTRKSLEAERPQNLVNFYLAEFVKDHDKEHALLIIYYAGHGYSDGQDLLLSPTASHNPGEEPHRRNSIAWGSAEHSLKMTEADFLVIFDCCDAGTLWSQSRSPRRCFEFLGACEGEGTTPKPGPHSFTSALIWALKELRARPSFQSSELRKKIESAPNFSKAQRTSLFPRFAPSQEHIWITPHDCANSQVLEPPNGEYRDAGNEYLDLRFHFHHHLDESDIINTAKAISHLMNDTDCDFSARRVSLKRKYSLRQEIESIAHEWKQQAKKRQRISAEGSVLDPSPTSSSETLESPPQQLRPQIAKQVANEKKLDSSTLIDKPAKGTTTRTMVMYQERQMPHGESLSASASIQSVSQVAVEPGSTHTSILATRNDGVAYHFWMLLSRTTERGQAALGWVRDKITPSAAITLEYIRT</sequence>
<feature type="region of interest" description="Disordered" evidence="1">
    <location>
        <begin position="369"/>
        <end position="400"/>
    </location>
</feature>
<evidence type="ECO:0000313" key="3">
    <source>
        <dbReference type="EMBL" id="OCL06507.1"/>
    </source>
</evidence>
<dbReference type="InterPro" id="IPR011600">
    <property type="entry name" value="Pept_C14_caspase"/>
</dbReference>
<dbReference type="OrthoDB" id="4760831at2759"/>
<evidence type="ECO:0000313" key="4">
    <source>
        <dbReference type="Proteomes" id="UP000250140"/>
    </source>
</evidence>
<organism evidence="3 4">
    <name type="scientific">Glonium stellatum</name>
    <dbReference type="NCBI Taxonomy" id="574774"/>
    <lineage>
        <taxon>Eukaryota</taxon>
        <taxon>Fungi</taxon>
        <taxon>Dikarya</taxon>
        <taxon>Ascomycota</taxon>
        <taxon>Pezizomycotina</taxon>
        <taxon>Dothideomycetes</taxon>
        <taxon>Pleosporomycetidae</taxon>
        <taxon>Gloniales</taxon>
        <taxon>Gloniaceae</taxon>
        <taxon>Glonium</taxon>
    </lineage>
</organism>
<keyword evidence="4" id="KW-1185">Reference proteome</keyword>
<dbReference type="EMBL" id="KV750052">
    <property type="protein sequence ID" value="OCL06507.1"/>
    <property type="molecule type" value="Genomic_DNA"/>
</dbReference>
<protein>
    <recommendedName>
        <fullName evidence="2">Peptidase C14 caspase domain-containing protein</fullName>
    </recommendedName>
</protein>
<dbReference type="Proteomes" id="UP000250140">
    <property type="component" value="Unassembled WGS sequence"/>
</dbReference>
<dbReference type="Gene3D" id="3.40.50.1460">
    <property type="match status" value="1"/>
</dbReference>
<evidence type="ECO:0000256" key="1">
    <source>
        <dbReference type="SAM" id="MobiDB-lite"/>
    </source>
</evidence>
<feature type="compositionally biased region" description="Low complexity" evidence="1">
    <location>
        <begin position="383"/>
        <end position="396"/>
    </location>
</feature>
<evidence type="ECO:0000259" key="2">
    <source>
        <dbReference type="Pfam" id="PF00656"/>
    </source>
</evidence>
<accession>A0A8E2EX24</accession>
<name>A0A8E2EX24_9PEZI</name>
<dbReference type="Pfam" id="PF00656">
    <property type="entry name" value="Peptidase_C14"/>
    <property type="match status" value="1"/>
</dbReference>
<feature type="domain" description="Peptidase C14 caspase" evidence="2">
    <location>
        <begin position="86"/>
        <end position="196"/>
    </location>
</feature>
<dbReference type="GO" id="GO:0006508">
    <property type="term" value="P:proteolysis"/>
    <property type="evidence" value="ECO:0007669"/>
    <property type="project" value="InterPro"/>
</dbReference>
<dbReference type="GO" id="GO:0004197">
    <property type="term" value="F:cysteine-type endopeptidase activity"/>
    <property type="evidence" value="ECO:0007669"/>
    <property type="project" value="InterPro"/>
</dbReference>
<dbReference type="AlphaFoldDB" id="A0A8E2EX24"/>
<proteinExistence type="predicted"/>
<reference evidence="3 4" key="1">
    <citation type="journal article" date="2016" name="Nat. Commun.">
        <title>Ectomycorrhizal ecology is imprinted in the genome of the dominant symbiotic fungus Cenococcum geophilum.</title>
        <authorList>
            <consortium name="DOE Joint Genome Institute"/>
            <person name="Peter M."/>
            <person name="Kohler A."/>
            <person name="Ohm R.A."/>
            <person name="Kuo A."/>
            <person name="Krutzmann J."/>
            <person name="Morin E."/>
            <person name="Arend M."/>
            <person name="Barry K.W."/>
            <person name="Binder M."/>
            <person name="Choi C."/>
            <person name="Clum A."/>
            <person name="Copeland A."/>
            <person name="Grisel N."/>
            <person name="Haridas S."/>
            <person name="Kipfer T."/>
            <person name="LaButti K."/>
            <person name="Lindquist E."/>
            <person name="Lipzen A."/>
            <person name="Maire R."/>
            <person name="Meier B."/>
            <person name="Mihaltcheva S."/>
            <person name="Molinier V."/>
            <person name="Murat C."/>
            <person name="Poggeler S."/>
            <person name="Quandt C.A."/>
            <person name="Sperisen C."/>
            <person name="Tritt A."/>
            <person name="Tisserant E."/>
            <person name="Crous P.W."/>
            <person name="Henrissat B."/>
            <person name="Nehls U."/>
            <person name="Egli S."/>
            <person name="Spatafora J.W."/>
            <person name="Grigoriev I.V."/>
            <person name="Martin F.M."/>
        </authorList>
    </citation>
    <scope>NUCLEOTIDE SEQUENCE [LARGE SCALE GENOMIC DNA]</scope>
    <source>
        <strain evidence="3 4">CBS 207.34</strain>
    </source>
</reference>
<gene>
    <name evidence="3" type="ORF">AOQ84DRAFT_390144</name>
</gene>